<keyword evidence="5" id="KW-0131">Cell cycle</keyword>
<keyword evidence="3" id="KW-0235">DNA replication</keyword>
<proteinExistence type="inferred from homology"/>
<dbReference type="GO" id="GO:0051301">
    <property type="term" value="P:cell division"/>
    <property type="evidence" value="ECO:0007669"/>
    <property type="project" value="UniProtKB-KW"/>
</dbReference>
<evidence type="ECO:0000256" key="1">
    <source>
        <dbReference type="ARBA" id="ARBA00004123"/>
    </source>
</evidence>
<organism evidence="6">
    <name type="scientific">Rhipicephalus zambeziensis</name>
    <dbReference type="NCBI Taxonomy" id="60191"/>
    <lineage>
        <taxon>Eukaryota</taxon>
        <taxon>Metazoa</taxon>
        <taxon>Ecdysozoa</taxon>
        <taxon>Arthropoda</taxon>
        <taxon>Chelicerata</taxon>
        <taxon>Arachnida</taxon>
        <taxon>Acari</taxon>
        <taxon>Parasitiformes</taxon>
        <taxon>Ixodida</taxon>
        <taxon>Ixodoidea</taxon>
        <taxon>Ixodidae</taxon>
        <taxon>Rhipicephalinae</taxon>
        <taxon>Rhipicephalus</taxon>
        <taxon>Rhipicephalus</taxon>
    </lineage>
</organism>
<keyword evidence="4" id="KW-0539">Nucleus</keyword>
<dbReference type="PANTHER" id="PTHR10507">
    <property type="entry name" value="CDC45-RELATED PROTEIN"/>
    <property type="match status" value="1"/>
</dbReference>
<dbReference type="GO" id="GO:1902977">
    <property type="term" value="P:mitotic DNA replication preinitiation complex assembly"/>
    <property type="evidence" value="ECO:0007669"/>
    <property type="project" value="TreeGrafter"/>
</dbReference>
<evidence type="ECO:0000256" key="4">
    <source>
        <dbReference type="ARBA" id="ARBA00023242"/>
    </source>
</evidence>
<dbReference type="GO" id="GO:0006270">
    <property type="term" value="P:DNA replication initiation"/>
    <property type="evidence" value="ECO:0007669"/>
    <property type="project" value="InterPro"/>
</dbReference>
<evidence type="ECO:0000256" key="5">
    <source>
        <dbReference type="ARBA" id="ARBA00023306"/>
    </source>
</evidence>
<dbReference type="GO" id="GO:0003682">
    <property type="term" value="F:chromatin binding"/>
    <property type="evidence" value="ECO:0007669"/>
    <property type="project" value="TreeGrafter"/>
</dbReference>
<evidence type="ECO:0000256" key="2">
    <source>
        <dbReference type="ARBA" id="ARBA00010727"/>
    </source>
</evidence>
<comment type="subcellular location">
    <subcellularLocation>
        <location evidence="1">Nucleus</location>
    </subcellularLocation>
</comment>
<sequence>MFVDVKNLANEFYLEVIKTRVLVIIATDVDAVAACRILQQLFHSDNALYTLVPVSKKAAVAAAYRDHGEGIKNVVLLNCGATWDVIEECKPEDDDVVFYIADSNRPVHIHNVYNTSQVRLLMPSLPEEGVPAYEDLFREDDDDDEDEMTIEEVADRRRERREWEERRKQLLFEYTEFSYHGKSTAVTMFEMSWKMTRDTPEILWWAIIGQSEQYISGKIEHNRYVLEAGDLQAHVSRQIQRRTAALDPLAVQISFDQELHLPLYTHWSLMESLRNTPNIFCKFKLWTQKGYRKLQEFLAELGLPLLQCKQQYASMDINLRNNVKEWMCNMAEKYGLENLLFACFTGKCGYRDHFFASDAAYGLMALLESPVDDVTTNFFNTLDALSWSNTELLRKGIQLAKERLVATTQQVHSFMDLGSIICAGPFLYGTVQEGAQHSKLFGWPSGLFQLARCALQAYVANTKSRRFAILPLVLAADYSSDPSYTLVVGIPPLSEDSPKNFFGRAFERASTMTHCTYHADFFCSPAVLVYKQDRGKFLDALVSLLV</sequence>
<evidence type="ECO:0000313" key="6">
    <source>
        <dbReference type="EMBL" id="MAA17772.1"/>
    </source>
</evidence>
<protein>
    <submittedName>
        <fullName evidence="6">Cdc45 cell division cycle 45 like protein</fullName>
    </submittedName>
</protein>
<dbReference type="GO" id="GO:0003697">
    <property type="term" value="F:single-stranded DNA binding"/>
    <property type="evidence" value="ECO:0007669"/>
    <property type="project" value="TreeGrafter"/>
</dbReference>
<dbReference type="GO" id="GO:0003688">
    <property type="term" value="F:DNA replication origin binding"/>
    <property type="evidence" value="ECO:0007669"/>
    <property type="project" value="TreeGrafter"/>
</dbReference>
<comment type="similarity">
    <text evidence="2">Belongs to the CDC45 family.</text>
</comment>
<dbReference type="GO" id="GO:0000727">
    <property type="term" value="P:double-strand break repair via break-induced replication"/>
    <property type="evidence" value="ECO:0007669"/>
    <property type="project" value="TreeGrafter"/>
</dbReference>
<accession>A0A224YVB5</accession>
<dbReference type="PANTHER" id="PTHR10507:SF0">
    <property type="entry name" value="CELL DIVISION CONTROL PROTEIN 45 HOMOLOG"/>
    <property type="match status" value="1"/>
</dbReference>
<keyword evidence="6" id="KW-0132">Cell division</keyword>
<dbReference type="Pfam" id="PF02724">
    <property type="entry name" value="CDC45"/>
    <property type="match status" value="3"/>
</dbReference>
<dbReference type="InterPro" id="IPR003874">
    <property type="entry name" value="CDC45"/>
</dbReference>
<dbReference type="EMBL" id="GFPF01006626">
    <property type="protein sequence ID" value="MAA17772.1"/>
    <property type="molecule type" value="Transcribed_RNA"/>
</dbReference>
<dbReference type="AlphaFoldDB" id="A0A224YVB5"/>
<dbReference type="GO" id="GO:0031261">
    <property type="term" value="C:DNA replication preinitiation complex"/>
    <property type="evidence" value="ECO:0007669"/>
    <property type="project" value="TreeGrafter"/>
</dbReference>
<evidence type="ECO:0000256" key="3">
    <source>
        <dbReference type="ARBA" id="ARBA00022705"/>
    </source>
</evidence>
<name>A0A224YVB5_9ACAR</name>
<reference evidence="6" key="1">
    <citation type="journal article" date="2017" name="Parasit. Vectors">
        <title>Sialotranscriptomics of Rhipicephalus zambeziensis reveals intricate expression profiles of secretory proteins and suggests tight temporal transcriptional regulation during blood-feeding.</title>
        <authorList>
            <person name="de Castro M.H."/>
            <person name="de Klerk D."/>
            <person name="Pienaar R."/>
            <person name="Rees D.J.G."/>
            <person name="Mans B.J."/>
        </authorList>
    </citation>
    <scope>NUCLEOTIDE SEQUENCE</scope>
    <source>
        <tissue evidence="6">Salivary glands</tissue>
    </source>
</reference>